<dbReference type="EMBL" id="MT631633">
    <property type="protein sequence ID" value="QNO55922.1"/>
    <property type="molecule type" value="Genomic_DNA"/>
</dbReference>
<accession>A0A7G9Z6N8</accession>
<protein>
    <submittedName>
        <fullName evidence="1">Uncharacterized protein</fullName>
    </submittedName>
</protein>
<evidence type="ECO:0000313" key="1">
    <source>
        <dbReference type="EMBL" id="QNO55922.1"/>
    </source>
</evidence>
<organism evidence="1">
    <name type="scientific">Candidatus Methanophaga sp. ANME-1 ERB7</name>
    <dbReference type="NCBI Taxonomy" id="2759913"/>
    <lineage>
        <taxon>Archaea</taxon>
        <taxon>Methanobacteriati</taxon>
        <taxon>Methanobacteriota</taxon>
        <taxon>Stenosarchaea group</taxon>
        <taxon>Methanomicrobia</taxon>
        <taxon>Candidatus Methanophagales</taxon>
        <taxon>Candidatus Methanophagaceae</taxon>
        <taxon>Candidatus Methanophaga</taxon>
    </lineage>
</organism>
<sequence length="128" mass="14235">MKRRTIAGLIAIAAVVAIVMSVGCIEEKSTSSFEIEYPVTACFETELGSVQITLYEDGSAFAIIPGEGNFHGEWEIKKKTNSKIEYRFGFESASHSNALHFVLFSNNDAILEPGFLADNIPGYWFYRL</sequence>
<gene>
    <name evidence="1" type="ORF">JGNPCJAK_00026</name>
</gene>
<reference evidence="1" key="1">
    <citation type="submission" date="2020-06" db="EMBL/GenBank/DDBJ databases">
        <title>Unique genomic features of the anaerobic methanotrophic archaea.</title>
        <authorList>
            <person name="Chadwick G.L."/>
            <person name="Skennerton C.T."/>
            <person name="Laso-Perez R."/>
            <person name="Leu A.O."/>
            <person name="Speth D.R."/>
            <person name="Yu H."/>
            <person name="Morgan-Lang C."/>
            <person name="Hatzenpichler R."/>
            <person name="Goudeau D."/>
            <person name="Malmstrom R."/>
            <person name="Brazelton W.J."/>
            <person name="Woyke T."/>
            <person name="Hallam S.J."/>
            <person name="Tyson G.W."/>
            <person name="Wegener G."/>
            <person name="Boetius A."/>
            <person name="Orphan V."/>
        </authorList>
    </citation>
    <scope>NUCLEOTIDE SEQUENCE</scope>
</reference>
<dbReference type="PROSITE" id="PS51257">
    <property type="entry name" value="PROKAR_LIPOPROTEIN"/>
    <property type="match status" value="1"/>
</dbReference>
<proteinExistence type="predicted"/>
<dbReference type="AlphaFoldDB" id="A0A7G9Z6N8"/>
<name>A0A7G9Z6N8_9EURY</name>